<evidence type="ECO:0000256" key="7">
    <source>
        <dbReference type="ARBA" id="ARBA00034078"/>
    </source>
</evidence>
<proteinExistence type="predicted"/>
<dbReference type="InterPro" id="IPR034428">
    <property type="entry name" value="ThiH/NoCL/HydG-like"/>
</dbReference>
<dbReference type="GO" id="GO:0005506">
    <property type="term" value="F:iron ion binding"/>
    <property type="evidence" value="ECO:0007669"/>
    <property type="project" value="InterPro"/>
</dbReference>
<protein>
    <submittedName>
        <fullName evidence="8">2-iminoacetate synthase ThiH</fullName>
        <ecNumber evidence="8">1.3.8.1</ecNumber>
    </submittedName>
</protein>
<evidence type="ECO:0000256" key="5">
    <source>
        <dbReference type="ARBA" id="ARBA00023004"/>
    </source>
</evidence>
<keyword evidence="5" id="KW-0408">Iron</keyword>
<keyword evidence="8" id="KW-0560">Oxidoreductase</keyword>
<comment type="cofactor">
    <cofactor evidence="7">
        <name>[2Fe-2S] cluster</name>
        <dbReference type="ChEBI" id="CHEBI:190135"/>
    </cofactor>
</comment>
<dbReference type="PATRIC" id="fig|84022.5.peg.1022"/>
<dbReference type="Proteomes" id="UP000035704">
    <property type="component" value="Chromosome"/>
</dbReference>
<dbReference type="AlphaFoldDB" id="A0A0D8IAI2"/>
<dbReference type="SFLD" id="SFLDS00029">
    <property type="entry name" value="Radical_SAM"/>
    <property type="match status" value="1"/>
</dbReference>
<name>A0A0D8IAI2_9CLOT</name>
<dbReference type="CDD" id="cd01335">
    <property type="entry name" value="Radical_SAM"/>
    <property type="match status" value="1"/>
</dbReference>
<dbReference type="EMBL" id="CP009687">
    <property type="protein sequence ID" value="AKL97201.1"/>
    <property type="molecule type" value="Genomic_DNA"/>
</dbReference>
<comment type="cofactor">
    <cofactor evidence="1">
        <name>[4Fe-4S] cluster</name>
        <dbReference type="ChEBI" id="CHEBI:49883"/>
    </cofactor>
</comment>
<dbReference type="InterPro" id="IPR007197">
    <property type="entry name" value="rSAM"/>
</dbReference>
<keyword evidence="9" id="KW-1185">Reference proteome</keyword>
<dbReference type="InterPro" id="IPR012726">
    <property type="entry name" value="ThiH"/>
</dbReference>
<dbReference type="SFLD" id="SFLDG01081">
    <property type="entry name" value="cleavage_of_the_Ca-Cb_bond_in"/>
    <property type="match status" value="1"/>
</dbReference>
<dbReference type="OrthoDB" id="9801120at2"/>
<dbReference type="InterPro" id="IPR013785">
    <property type="entry name" value="Aldolase_TIM"/>
</dbReference>
<dbReference type="GO" id="GO:0009228">
    <property type="term" value="P:thiamine biosynthetic process"/>
    <property type="evidence" value="ECO:0007669"/>
    <property type="project" value="InterPro"/>
</dbReference>
<dbReference type="STRING" id="84022.CACET_c37730"/>
<dbReference type="PANTHER" id="PTHR43583:SF1">
    <property type="entry name" value="2-IMINOACETATE SYNTHASE"/>
    <property type="match status" value="1"/>
</dbReference>
<dbReference type="NCBIfam" id="TIGR02351">
    <property type="entry name" value="thiH"/>
    <property type="match status" value="1"/>
</dbReference>
<dbReference type="KEGG" id="cace:CACET_c37730"/>
<keyword evidence="6" id="KW-0411">Iron-sulfur</keyword>
<dbReference type="SMART" id="SM00876">
    <property type="entry name" value="BATS"/>
    <property type="match status" value="1"/>
</dbReference>
<dbReference type="Gene3D" id="3.20.20.70">
    <property type="entry name" value="Aldolase class I"/>
    <property type="match status" value="1"/>
</dbReference>
<evidence type="ECO:0000256" key="6">
    <source>
        <dbReference type="ARBA" id="ARBA00023014"/>
    </source>
</evidence>
<evidence type="ECO:0000313" key="8">
    <source>
        <dbReference type="EMBL" id="AKL97201.1"/>
    </source>
</evidence>
<dbReference type="SMART" id="SM00729">
    <property type="entry name" value="Elp3"/>
    <property type="match status" value="1"/>
</dbReference>
<dbReference type="EC" id="1.3.8.1" evidence="8"/>
<evidence type="ECO:0000256" key="1">
    <source>
        <dbReference type="ARBA" id="ARBA00001966"/>
    </source>
</evidence>
<dbReference type="PROSITE" id="PS51918">
    <property type="entry name" value="RADICAL_SAM"/>
    <property type="match status" value="1"/>
</dbReference>
<dbReference type="RefSeq" id="WP_044825542.1">
    <property type="nucleotide sequence ID" value="NZ_CP009687.1"/>
</dbReference>
<dbReference type="GO" id="GO:0016937">
    <property type="term" value="F:short-chain fatty acyl-CoA dehydrogenase activity"/>
    <property type="evidence" value="ECO:0007669"/>
    <property type="project" value="UniProtKB-EC"/>
</dbReference>
<dbReference type="SFLD" id="SFLDF00301">
    <property type="entry name" value="2-iminoacetate_synthase_(ThiH)"/>
    <property type="match status" value="1"/>
</dbReference>
<dbReference type="GO" id="GO:0051539">
    <property type="term" value="F:4 iron, 4 sulfur cluster binding"/>
    <property type="evidence" value="ECO:0007669"/>
    <property type="project" value="UniProtKB-KW"/>
</dbReference>
<dbReference type="SFLD" id="SFLDG01060">
    <property type="entry name" value="BATS_domain_containing"/>
    <property type="match status" value="1"/>
</dbReference>
<reference evidence="8 9" key="1">
    <citation type="submission" date="2014-10" db="EMBL/GenBank/DDBJ databases">
        <title>Genome sequence of Clostridium aceticum DSM 1496.</title>
        <authorList>
            <person name="Poehlein A."/>
            <person name="Schiel-Bengelsdorf B."/>
            <person name="Gottschalk G."/>
            <person name="Duerre P."/>
            <person name="Daniel R."/>
        </authorList>
    </citation>
    <scope>NUCLEOTIDE SEQUENCE [LARGE SCALE GENOMIC DNA]</scope>
    <source>
        <strain evidence="8 9">DSM 1496</strain>
    </source>
</reference>
<gene>
    <name evidence="8" type="primary">thiH</name>
    <name evidence="8" type="ORF">CACET_c37730</name>
</gene>
<dbReference type="PANTHER" id="PTHR43583">
    <property type="entry name" value="2-IMINOACETATE SYNTHASE"/>
    <property type="match status" value="1"/>
</dbReference>
<dbReference type="Pfam" id="PF06968">
    <property type="entry name" value="BATS"/>
    <property type="match status" value="1"/>
</dbReference>
<sequence length="367" mass="41974">MSFETYCNQYIDFDFDSFFQQVTKENVYNIIHKNRISDYEFLALLSPAASDCLEEMAQRAHQLSLQHFGKSILLYTPIYLGNYCVNRCSYCSYNIDNDIRRGKLTLEQIEEEAKNIAATGLKHILVLTGESKKETPVSYIVEAVKVLKKYFDSISIEVYPLTEEEYREVIEAGVDGLTIYQEAYDKEVYDRVHLSGPKKNYSFRIEAPERACRAKIRSVNIGALLGLNHWRKEAFFTGIHGGYLQNTYTDVEVSVSVPRIRPHEGSFEDISVVRDRDLVQIMLALKIFLPYVGITISTRESKELRDHLIPLGITKMSAGVSTEVGGHSNASKGDSQFEINDTRSVEEVKTAILQKGYQPIYKNWMHI</sequence>
<dbReference type="Pfam" id="PF04055">
    <property type="entry name" value="Radical_SAM"/>
    <property type="match status" value="1"/>
</dbReference>
<evidence type="ECO:0000313" key="9">
    <source>
        <dbReference type="Proteomes" id="UP000035704"/>
    </source>
</evidence>
<evidence type="ECO:0000256" key="4">
    <source>
        <dbReference type="ARBA" id="ARBA00022723"/>
    </source>
</evidence>
<evidence type="ECO:0000256" key="3">
    <source>
        <dbReference type="ARBA" id="ARBA00022691"/>
    </source>
</evidence>
<dbReference type="SUPFAM" id="SSF102114">
    <property type="entry name" value="Radical SAM enzymes"/>
    <property type="match status" value="1"/>
</dbReference>
<evidence type="ECO:0000256" key="2">
    <source>
        <dbReference type="ARBA" id="ARBA00022485"/>
    </source>
</evidence>
<keyword evidence="4" id="KW-0479">Metal-binding</keyword>
<keyword evidence="2" id="KW-0004">4Fe-4S</keyword>
<accession>A0A0D8IAI2</accession>
<dbReference type="InterPro" id="IPR006638">
    <property type="entry name" value="Elp3/MiaA/NifB-like_rSAM"/>
</dbReference>
<organism evidence="8 9">
    <name type="scientific">Clostridium aceticum</name>
    <dbReference type="NCBI Taxonomy" id="84022"/>
    <lineage>
        <taxon>Bacteria</taxon>
        <taxon>Bacillati</taxon>
        <taxon>Bacillota</taxon>
        <taxon>Clostridia</taxon>
        <taxon>Eubacteriales</taxon>
        <taxon>Clostridiaceae</taxon>
        <taxon>Clostridium</taxon>
    </lineage>
</organism>
<keyword evidence="3" id="KW-0949">S-adenosyl-L-methionine</keyword>
<dbReference type="InterPro" id="IPR058240">
    <property type="entry name" value="rSAM_sf"/>
</dbReference>
<dbReference type="InterPro" id="IPR010722">
    <property type="entry name" value="BATS_dom"/>
</dbReference>